<feature type="compositionally biased region" description="Low complexity" evidence="11">
    <location>
        <begin position="62"/>
        <end position="76"/>
    </location>
</feature>
<dbReference type="EMBL" id="HBEQ01013008">
    <property type="protein sequence ID" value="CAD8523910.1"/>
    <property type="molecule type" value="Transcribed_RNA"/>
</dbReference>
<comment type="catalytic activity">
    <reaction evidence="10">
        <text>holo-[cytochrome c] = apo-[cytochrome c] + heme b</text>
        <dbReference type="Rhea" id="RHEA:22648"/>
        <dbReference type="Rhea" id="RHEA-COMP:10725"/>
        <dbReference type="Rhea" id="RHEA-COMP:10726"/>
        <dbReference type="ChEBI" id="CHEBI:29950"/>
        <dbReference type="ChEBI" id="CHEBI:60344"/>
        <dbReference type="ChEBI" id="CHEBI:83739"/>
        <dbReference type="EC" id="4.4.1.17"/>
    </reaction>
</comment>
<dbReference type="GO" id="GO:0005743">
    <property type="term" value="C:mitochondrial inner membrane"/>
    <property type="evidence" value="ECO:0007669"/>
    <property type="project" value="UniProtKB-SubCell"/>
</dbReference>
<evidence type="ECO:0000256" key="11">
    <source>
        <dbReference type="SAM" id="MobiDB-lite"/>
    </source>
</evidence>
<keyword evidence="8 10" id="KW-0472">Membrane</keyword>
<proteinExistence type="inferred from homology"/>
<keyword evidence="6 10" id="KW-0408">Iron</keyword>
<comment type="function">
    <text evidence="10">Lyase that catalyzes the covalent linking of the heme group to the cytochrome C apoprotein to produce the mature functional cytochrome.</text>
</comment>
<evidence type="ECO:0000313" key="12">
    <source>
        <dbReference type="EMBL" id="CAD8523910.1"/>
    </source>
</evidence>
<evidence type="ECO:0000256" key="6">
    <source>
        <dbReference type="ARBA" id="ARBA00023004"/>
    </source>
</evidence>
<feature type="compositionally biased region" description="Low complexity" evidence="11">
    <location>
        <begin position="8"/>
        <end position="26"/>
    </location>
</feature>
<keyword evidence="7 10" id="KW-0496">Mitochondrion</keyword>
<dbReference type="AlphaFoldDB" id="A0A7S0IJR8"/>
<keyword evidence="3 10" id="KW-0349">Heme</keyword>
<evidence type="ECO:0000256" key="7">
    <source>
        <dbReference type="ARBA" id="ARBA00023128"/>
    </source>
</evidence>
<evidence type="ECO:0000256" key="2">
    <source>
        <dbReference type="ARBA" id="ARBA00007255"/>
    </source>
</evidence>
<dbReference type="PROSITE" id="PS00822">
    <property type="entry name" value="CYTO_HEME_LYASE_2"/>
    <property type="match status" value="1"/>
</dbReference>
<feature type="region of interest" description="Disordered" evidence="11">
    <location>
        <begin position="1"/>
        <end position="132"/>
    </location>
</feature>
<evidence type="ECO:0000256" key="10">
    <source>
        <dbReference type="RuleBase" id="RU363130"/>
    </source>
</evidence>
<evidence type="ECO:0000256" key="9">
    <source>
        <dbReference type="ARBA" id="ARBA00023239"/>
    </source>
</evidence>
<dbReference type="Pfam" id="PF01265">
    <property type="entry name" value="Cyto_heme_lyase"/>
    <property type="match status" value="1"/>
</dbReference>
<sequence length="326" mass="35440">MGNAQGTPRPSDGSSPAPSPAVAGQPCAAGFGSDDGGDCPVPEEYRGRHGVFNVYNQRIDDPGSPSPSSATSAEGPRGSSASTRAGGWFGWFRGGSSSSSSSSARGYGDVVIDPRNNMPTNPRQHMAPGQRRPISIDRQRSTIPKSGNGSTWVYPSPQMFYNSLVRKGKADDCTEDDMASVVAVHNGMNEDTWRRVLTWERLHRDECANPMLLRFRGRPDDWSPLAYARYLLSGGKDKPFDRHDWWIDRNGRQVRYVIDYYFDEAKAGTAGQFDLVVRPAADSAESVLDRVKMTVYVGCALVGIPCPITGNNSEIGSEARAPNTTE</sequence>
<name>A0A7S0IJR8_MICPS</name>
<organism evidence="12">
    <name type="scientific">Micromonas pusilla</name>
    <name type="common">Picoplanktonic green alga</name>
    <name type="synonym">Chromulina pusilla</name>
    <dbReference type="NCBI Taxonomy" id="38833"/>
    <lineage>
        <taxon>Eukaryota</taxon>
        <taxon>Viridiplantae</taxon>
        <taxon>Chlorophyta</taxon>
        <taxon>Mamiellophyceae</taxon>
        <taxon>Mamiellales</taxon>
        <taxon>Mamiellaceae</taxon>
        <taxon>Micromonas</taxon>
    </lineage>
</organism>
<evidence type="ECO:0000256" key="5">
    <source>
        <dbReference type="ARBA" id="ARBA00022792"/>
    </source>
</evidence>
<comment type="similarity">
    <text evidence="2 10">Belongs to the cytochrome c-type heme lyase family.</text>
</comment>
<dbReference type="PROSITE" id="PS00821">
    <property type="entry name" value="CYTO_HEME_LYASE_1"/>
    <property type="match status" value="1"/>
</dbReference>
<keyword evidence="4 10" id="KW-0479">Metal-binding</keyword>
<dbReference type="GO" id="GO:0046872">
    <property type="term" value="F:metal ion binding"/>
    <property type="evidence" value="ECO:0007669"/>
    <property type="project" value="UniProtKB-KW"/>
</dbReference>
<dbReference type="PANTHER" id="PTHR12743">
    <property type="entry name" value="CYTOCHROME C1 HEME LYASE"/>
    <property type="match status" value="1"/>
</dbReference>
<feature type="compositionally biased region" description="Low complexity" evidence="11">
    <location>
        <begin position="94"/>
        <end position="106"/>
    </location>
</feature>
<comment type="subcellular location">
    <subcellularLocation>
        <location evidence="1 10">Mitochondrion inner membrane</location>
    </subcellularLocation>
</comment>
<protein>
    <recommendedName>
        <fullName evidence="10">Holocytochrome c-type synthase</fullName>
        <ecNumber evidence="10">4.4.1.17</ecNumber>
    </recommendedName>
</protein>
<dbReference type="GO" id="GO:0004408">
    <property type="term" value="F:holocytochrome-c synthase activity"/>
    <property type="evidence" value="ECO:0007669"/>
    <property type="project" value="UniProtKB-EC"/>
</dbReference>
<keyword evidence="5 10" id="KW-0999">Mitochondrion inner membrane</keyword>
<dbReference type="EC" id="4.4.1.17" evidence="10"/>
<keyword evidence="9 10" id="KW-0456">Lyase</keyword>
<accession>A0A7S0IJR8</accession>
<evidence type="ECO:0000256" key="4">
    <source>
        <dbReference type="ARBA" id="ARBA00022723"/>
    </source>
</evidence>
<reference evidence="12" key="1">
    <citation type="submission" date="2021-01" db="EMBL/GenBank/DDBJ databases">
        <authorList>
            <person name="Corre E."/>
            <person name="Pelletier E."/>
            <person name="Niang G."/>
            <person name="Scheremetjew M."/>
            <person name="Finn R."/>
            <person name="Kale V."/>
            <person name="Holt S."/>
            <person name="Cochrane G."/>
            <person name="Meng A."/>
            <person name="Brown T."/>
            <person name="Cohen L."/>
        </authorList>
    </citation>
    <scope>NUCLEOTIDE SEQUENCE</scope>
    <source>
        <strain evidence="12">CCMP1723</strain>
    </source>
</reference>
<dbReference type="PANTHER" id="PTHR12743:SF8">
    <property type="entry name" value="PROTEIN HRI1"/>
    <property type="match status" value="1"/>
</dbReference>
<evidence type="ECO:0000256" key="8">
    <source>
        <dbReference type="ARBA" id="ARBA00023136"/>
    </source>
</evidence>
<evidence type="ECO:0000256" key="3">
    <source>
        <dbReference type="ARBA" id="ARBA00022617"/>
    </source>
</evidence>
<gene>
    <name evidence="12" type="ORF">MCOM1403_LOCUS10460</name>
</gene>
<dbReference type="InterPro" id="IPR000511">
    <property type="entry name" value="Holocyt_c/c1_synthase"/>
</dbReference>
<evidence type="ECO:0000256" key="1">
    <source>
        <dbReference type="ARBA" id="ARBA00004273"/>
    </source>
</evidence>